<proteinExistence type="predicted"/>
<dbReference type="Proteomes" id="UP000799440">
    <property type="component" value="Unassembled WGS sequence"/>
</dbReference>
<gene>
    <name evidence="1" type="ORF">M011DRAFT_467587</name>
</gene>
<organism evidence="1 2">
    <name type="scientific">Sporormia fimetaria CBS 119925</name>
    <dbReference type="NCBI Taxonomy" id="1340428"/>
    <lineage>
        <taxon>Eukaryota</taxon>
        <taxon>Fungi</taxon>
        <taxon>Dikarya</taxon>
        <taxon>Ascomycota</taxon>
        <taxon>Pezizomycotina</taxon>
        <taxon>Dothideomycetes</taxon>
        <taxon>Pleosporomycetidae</taxon>
        <taxon>Pleosporales</taxon>
        <taxon>Sporormiaceae</taxon>
        <taxon>Sporormia</taxon>
    </lineage>
</organism>
<dbReference type="EMBL" id="MU006572">
    <property type="protein sequence ID" value="KAF2747523.1"/>
    <property type="molecule type" value="Genomic_DNA"/>
</dbReference>
<evidence type="ECO:0000313" key="1">
    <source>
        <dbReference type="EMBL" id="KAF2747523.1"/>
    </source>
</evidence>
<sequence>MRSLHWMVSSWVPYLQSGVGILITCSTLSKANTRDEHANIKSMPTSQQKRGDLVLETCGANVRRGTLKHVAARARGIPTLGDDDMPKVYKRLMETRPMNC</sequence>
<protein>
    <submittedName>
        <fullName evidence="1">Uncharacterized protein</fullName>
    </submittedName>
</protein>
<dbReference type="AlphaFoldDB" id="A0A6A6VBL9"/>
<keyword evidence="2" id="KW-1185">Reference proteome</keyword>
<accession>A0A6A6VBL9</accession>
<reference evidence="1" key="1">
    <citation type="journal article" date="2020" name="Stud. Mycol.">
        <title>101 Dothideomycetes genomes: a test case for predicting lifestyles and emergence of pathogens.</title>
        <authorList>
            <person name="Haridas S."/>
            <person name="Albert R."/>
            <person name="Binder M."/>
            <person name="Bloem J."/>
            <person name="Labutti K."/>
            <person name="Salamov A."/>
            <person name="Andreopoulos B."/>
            <person name="Baker S."/>
            <person name="Barry K."/>
            <person name="Bills G."/>
            <person name="Bluhm B."/>
            <person name="Cannon C."/>
            <person name="Castanera R."/>
            <person name="Culley D."/>
            <person name="Daum C."/>
            <person name="Ezra D."/>
            <person name="Gonzalez J."/>
            <person name="Henrissat B."/>
            <person name="Kuo A."/>
            <person name="Liang C."/>
            <person name="Lipzen A."/>
            <person name="Lutzoni F."/>
            <person name="Magnuson J."/>
            <person name="Mondo S."/>
            <person name="Nolan M."/>
            <person name="Ohm R."/>
            <person name="Pangilinan J."/>
            <person name="Park H.-J."/>
            <person name="Ramirez L."/>
            <person name="Alfaro M."/>
            <person name="Sun H."/>
            <person name="Tritt A."/>
            <person name="Yoshinaga Y."/>
            <person name="Zwiers L.-H."/>
            <person name="Turgeon B."/>
            <person name="Goodwin S."/>
            <person name="Spatafora J."/>
            <person name="Crous P."/>
            <person name="Grigoriev I."/>
        </authorList>
    </citation>
    <scope>NUCLEOTIDE SEQUENCE</scope>
    <source>
        <strain evidence="1">CBS 119925</strain>
    </source>
</reference>
<evidence type="ECO:0000313" key="2">
    <source>
        <dbReference type="Proteomes" id="UP000799440"/>
    </source>
</evidence>
<name>A0A6A6VBL9_9PLEO</name>